<organism evidence="1 2">
    <name type="scientific">Vararia minispora EC-137</name>
    <dbReference type="NCBI Taxonomy" id="1314806"/>
    <lineage>
        <taxon>Eukaryota</taxon>
        <taxon>Fungi</taxon>
        <taxon>Dikarya</taxon>
        <taxon>Basidiomycota</taxon>
        <taxon>Agaricomycotina</taxon>
        <taxon>Agaricomycetes</taxon>
        <taxon>Russulales</taxon>
        <taxon>Lachnocladiaceae</taxon>
        <taxon>Vararia</taxon>
    </lineage>
</organism>
<comment type="caution">
    <text evidence="1">The sequence shown here is derived from an EMBL/GenBank/DDBJ whole genome shotgun (WGS) entry which is preliminary data.</text>
</comment>
<evidence type="ECO:0000313" key="2">
    <source>
        <dbReference type="Proteomes" id="UP000814128"/>
    </source>
</evidence>
<accession>A0ACB8QQJ9</accession>
<reference evidence="1" key="1">
    <citation type="submission" date="2021-02" db="EMBL/GenBank/DDBJ databases">
        <authorList>
            <consortium name="DOE Joint Genome Institute"/>
            <person name="Ahrendt S."/>
            <person name="Looney B.P."/>
            <person name="Miyauchi S."/>
            <person name="Morin E."/>
            <person name="Drula E."/>
            <person name="Courty P.E."/>
            <person name="Chicoki N."/>
            <person name="Fauchery L."/>
            <person name="Kohler A."/>
            <person name="Kuo A."/>
            <person name="Labutti K."/>
            <person name="Pangilinan J."/>
            <person name="Lipzen A."/>
            <person name="Riley R."/>
            <person name="Andreopoulos W."/>
            <person name="He G."/>
            <person name="Johnson J."/>
            <person name="Barry K.W."/>
            <person name="Grigoriev I.V."/>
            <person name="Nagy L."/>
            <person name="Hibbett D."/>
            <person name="Henrissat B."/>
            <person name="Matheny P.B."/>
            <person name="Labbe J."/>
            <person name="Martin F."/>
        </authorList>
    </citation>
    <scope>NUCLEOTIDE SEQUENCE</scope>
    <source>
        <strain evidence="1">EC-137</strain>
    </source>
</reference>
<protein>
    <submittedName>
        <fullName evidence="1">Uncharacterized protein</fullName>
    </submittedName>
</protein>
<reference evidence="1" key="2">
    <citation type="journal article" date="2022" name="New Phytol.">
        <title>Evolutionary transition to the ectomycorrhizal habit in the genomes of a hyperdiverse lineage of mushroom-forming fungi.</title>
        <authorList>
            <person name="Looney B."/>
            <person name="Miyauchi S."/>
            <person name="Morin E."/>
            <person name="Drula E."/>
            <person name="Courty P.E."/>
            <person name="Kohler A."/>
            <person name="Kuo A."/>
            <person name="LaButti K."/>
            <person name="Pangilinan J."/>
            <person name="Lipzen A."/>
            <person name="Riley R."/>
            <person name="Andreopoulos W."/>
            <person name="He G."/>
            <person name="Johnson J."/>
            <person name="Nolan M."/>
            <person name="Tritt A."/>
            <person name="Barry K.W."/>
            <person name="Grigoriev I.V."/>
            <person name="Nagy L.G."/>
            <person name="Hibbett D."/>
            <person name="Henrissat B."/>
            <person name="Matheny P.B."/>
            <person name="Labbe J."/>
            <person name="Martin F.M."/>
        </authorList>
    </citation>
    <scope>NUCLEOTIDE SEQUENCE</scope>
    <source>
        <strain evidence="1">EC-137</strain>
    </source>
</reference>
<sequence length="300" mass="33201">MAAPLSSEERAVPLYYQKSLDSLPAPRLDGVQKQFFKDQTGITDDEELVRYIVDLRARAFAIHPYPCIRMFAFTTLKILRNFAYEQFLHLGATRQGAIFIDIGCCFGTDVRKAIADGYPPENVVAADLQKGEYNGTQSTPETFPVPFVQGDAFDPATLAIVPPVDGSHPLLTPHPDLKPLTSLNPLHGRVSAIHAASLFHLFSQEKQIHLARAMAGLLSPESGSMIFGEQVSQPVTGEYFLGKIGEDPMFCQSPESWEQMWVRIFGEGVVKVETDLREVPKPDFCTIPLPLSTQSHSAIR</sequence>
<evidence type="ECO:0000313" key="1">
    <source>
        <dbReference type="EMBL" id="KAI0034151.1"/>
    </source>
</evidence>
<gene>
    <name evidence="1" type="ORF">K488DRAFT_84243</name>
</gene>
<name>A0ACB8QQJ9_9AGAM</name>
<dbReference type="Proteomes" id="UP000814128">
    <property type="component" value="Unassembled WGS sequence"/>
</dbReference>
<keyword evidence="2" id="KW-1185">Reference proteome</keyword>
<proteinExistence type="predicted"/>
<dbReference type="EMBL" id="MU273505">
    <property type="protein sequence ID" value="KAI0034151.1"/>
    <property type="molecule type" value="Genomic_DNA"/>
</dbReference>